<evidence type="ECO:0000313" key="2">
    <source>
        <dbReference type="Proteomes" id="UP000235703"/>
    </source>
</evidence>
<protein>
    <submittedName>
        <fullName evidence="1">Uncharacterized protein</fullName>
    </submittedName>
</protein>
<reference evidence="1 2" key="1">
    <citation type="submission" date="2017-09" db="EMBL/GenBank/DDBJ databases">
        <title>Bacterial strain isolated from the female urinary microbiota.</title>
        <authorList>
            <person name="Thomas-White K."/>
            <person name="Kumar N."/>
            <person name="Forster S."/>
            <person name="Putonti C."/>
            <person name="Lawley T."/>
            <person name="Wolfe A.J."/>
        </authorList>
    </citation>
    <scope>NUCLEOTIDE SEQUENCE [LARGE SCALE GENOMIC DNA]</scope>
    <source>
        <strain evidence="1 2">UMB0680</strain>
    </source>
</reference>
<dbReference type="EMBL" id="PNFZ01000009">
    <property type="protein sequence ID" value="PMB97213.1"/>
    <property type="molecule type" value="Genomic_DNA"/>
</dbReference>
<keyword evidence="2" id="KW-1185">Reference proteome</keyword>
<dbReference type="AlphaFoldDB" id="A0A2N6PEV3"/>
<evidence type="ECO:0000313" key="1">
    <source>
        <dbReference type="EMBL" id="PMB97213.1"/>
    </source>
</evidence>
<sequence>MLGEFHEANWKIVDPRKKYYKVKCPCGKHIRTIHLSPSKPNYVRDTLGWLYRQPCYPWEEGT</sequence>
<dbReference type="OrthoDB" id="3700275at2"/>
<accession>A0A2N6PEV3</accession>
<organism evidence="1 2">
    <name type="scientific">Brevibacterium luteolum</name>
    <dbReference type="NCBI Taxonomy" id="199591"/>
    <lineage>
        <taxon>Bacteria</taxon>
        <taxon>Bacillati</taxon>
        <taxon>Actinomycetota</taxon>
        <taxon>Actinomycetes</taxon>
        <taxon>Micrococcales</taxon>
        <taxon>Brevibacteriaceae</taxon>
        <taxon>Brevibacterium</taxon>
    </lineage>
</organism>
<name>A0A2N6PEV3_9MICO</name>
<proteinExistence type="predicted"/>
<gene>
    <name evidence="1" type="ORF">CJ198_12430</name>
</gene>
<dbReference type="Proteomes" id="UP000235703">
    <property type="component" value="Unassembled WGS sequence"/>
</dbReference>
<comment type="caution">
    <text evidence="1">The sequence shown here is derived from an EMBL/GenBank/DDBJ whole genome shotgun (WGS) entry which is preliminary data.</text>
</comment>